<dbReference type="AlphaFoldDB" id="A0A8T1ZQ34"/>
<organism evidence="2 3">
    <name type="scientific">Arabidopsis thaliana x Arabidopsis arenosa</name>
    <dbReference type="NCBI Taxonomy" id="1240361"/>
    <lineage>
        <taxon>Eukaryota</taxon>
        <taxon>Viridiplantae</taxon>
        <taxon>Streptophyta</taxon>
        <taxon>Embryophyta</taxon>
        <taxon>Tracheophyta</taxon>
        <taxon>Spermatophyta</taxon>
        <taxon>Magnoliopsida</taxon>
        <taxon>eudicotyledons</taxon>
        <taxon>Gunneridae</taxon>
        <taxon>Pentapetalae</taxon>
        <taxon>rosids</taxon>
        <taxon>malvids</taxon>
        <taxon>Brassicales</taxon>
        <taxon>Brassicaceae</taxon>
        <taxon>Camelineae</taxon>
        <taxon>Arabidopsis</taxon>
    </lineage>
</organism>
<name>A0A8T1ZQ34_9BRAS</name>
<evidence type="ECO:0008006" key="4">
    <source>
        <dbReference type="Google" id="ProtNLM"/>
    </source>
</evidence>
<gene>
    <name evidence="2" type="ORF">ISN45_Aa05g029150</name>
</gene>
<accession>A0A8T1ZQ34</accession>
<evidence type="ECO:0000313" key="3">
    <source>
        <dbReference type="Proteomes" id="UP000694240"/>
    </source>
</evidence>
<sequence>MDSSNLYSFSEKTSKGTESSKRTKRDQGGAYSSSSKKTSSVEEEASPRPPGVKTYKGKAKMRVPSEESEASSLFIFERMWEIKEKDLAWKERLSKQRLVDSLIAKTELSELELNLKNKLIAEMLG</sequence>
<keyword evidence="3" id="KW-1185">Reference proteome</keyword>
<evidence type="ECO:0000313" key="2">
    <source>
        <dbReference type="EMBL" id="KAG7561507.1"/>
    </source>
</evidence>
<evidence type="ECO:0000256" key="1">
    <source>
        <dbReference type="SAM" id="MobiDB-lite"/>
    </source>
</evidence>
<comment type="caution">
    <text evidence="2">The sequence shown here is derived from an EMBL/GenBank/DDBJ whole genome shotgun (WGS) entry which is preliminary data.</text>
</comment>
<reference evidence="2 3" key="1">
    <citation type="submission" date="2020-12" db="EMBL/GenBank/DDBJ databases">
        <title>Concerted genomic and epigenomic changes stabilize Arabidopsis allopolyploids.</title>
        <authorList>
            <person name="Chen Z."/>
        </authorList>
    </citation>
    <scope>NUCLEOTIDE SEQUENCE [LARGE SCALE GENOMIC DNA]</scope>
    <source>
        <strain evidence="2">Allo738</strain>
        <tissue evidence="2">Leaf</tissue>
    </source>
</reference>
<feature type="region of interest" description="Disordered" evidence="1">
    <location>
        <begin position="1"/>
        <end position="63"/>
    </location>
</feature>
<dbReference type="Proteomes" id="UP000694240">
    <property type="component" value="Chromosome 10"/>
</dbReference>
<proteinExistence type="predicted"/>
<dbReference type="EMBL" id="JAEFBK010000010">
    <property type="protein sequence ID" value="KAG7561507.1"/>
    <property type="molecule type" value="Genomic_DNA"/>
</dbReference>
<feature type="compositionally biased region" description="Basic and acidic residues" evidence="1">
    <location>
        <begin position="12"/>
        <end position="27"/>
    </location>
</feature>
<protein>
    <recommendedName>
        <fullName evidence="4">No apical meristem-associated C-terminal domain-containing protein</fullName>
    </recommendedName>
</protein>